<evidence type="ECO:0000313" key="8">
    <source>
        <dbReference type="EMBL" id="KCW48478.1"/>
    </source>
</evidence>
<dbReference type="AlphaFoldDB" id="A0A059A3V9"/>
<feature type="compositionally biased region" description="Basic and acidic residues" evidence="5">
    <location>
        <begin position="158"/>
        <end position="171"/>
    </location>
</feature>
<dbReference type="FunFam" id="3.30.60.90:FF:000014">
    <property type="entry name" value="E3 ubiquitin-protein ligase PRT1"/>
    <property type="match status" value="1"/>
</dbReference>
<feature type="domain" description="ZZ-type" evidence="7">
    <location>
        <begin position="184"/>
        <end position="248"/>
    </location>
</feature>
<evidence type="ECO:0000256" key="2">
    <source>
        <dbReference type="ARBA" id="ARBA00022771"/>
    </source>
</evidence>
<proteinExistence type="predicted"/>
<dbReference type="PROSITE" id="PS50135">
    <property type="entry name" value="ZF_ZZ_2"/>
    <property type="match status" value="1"/>
</dbReference>
<sequence>MTCSGPNSSMETGSFRNGEPHASKVQSGPAEGIDGYCPSSPRQDLKREHDIIVEEENAHPVGSDQSCKRITASDVLCTECKQLLFHPVALNCGHVYCESCIVYPADEKLTCQVCKSRHPGGLPKVCLELDHFLEQQFPEEYALRRLAAQPTLTNSENDSQKSRNSRADTELRNSSQSIDTPVTHFGFGCDYCGMYPIIGDRYRCQDCVERIGFDLCGDCCNSRCKPPGRFNQQHRPEHKFELKKPQLSLVTERRWHSCSRL</sequence>
<dbReference type="InterPro" id="IPR017907">
    <property type="entry name" value="Znf_RING_CS"/>
</dbReference>
<evidence type="ECO:0000256" key="3">
    <source>
        <dbReference type="ARBA" id="ARBA00022833"/>
    </source>
</evidence>
<dbReference type="PANTHER" id="PTHR15898">
    <property type="entry name" value="BIFUNCTIONAL APOPTOSIS REGULATOR"/>
    <property type="match status" value="1"/>
</dbReference>
<reference evidence="8" key="1">
    <citation type="submission" date="2013-07" db="EMBL/GenBank/DDBJ databases">
        <title>The genome of Eucalyptus grandis.</title>
        <authorList>
            <person name="Schmutz J."/>
            <person name="Hayes R."/>
            <person name="Myburg A."/>
            <person name="Tuskan G."/>
            <person name="Grattapaglia D."/>
            <person name="Rokhsar D.S."/>
        </authorList>
    </citation>
    <scope>NUCLEOTIDE SEQUENCE</scope>
    <source>
        <tissue evidence="8">Leaf extractions</tissue>
    </source>
</reference>
<evidence type="ECO:0000256" key="5">
    <source>
        <dbReference type="SAM" id="MobiDB-lite"/>
    </source>
</evidence>
<dbReference type="SUPFAM" id="SSF57850">
    <property type="entry name" value="RING/U-box"/>
    <property type="match status" value="2"/>
</dbReference>
<keyword evidence="3" id="KW-0862">Zinc</keyword>
<dbReference type="EMBL" id="KK198763">
    <property type="protein sequence ID" value="KCW48478.1"/>
    <property type="molecule type" value="Genomic_DNA"/>
</dbReference>
<dbReference type="PROSITE" id="PS50089">
    <property type="entry name" value="ZF_RING_2"/>
    <property type="match status" value="1"/>
</dbReference>
<evidence type="ECO:0000259" key="7">
    <source>
        <dbReference type="PROSITE" id="PS50135"/>
    </source>
</evidence>
<dbReference type="Gene3D" id="3.30.60.90">
    <property type="match status" value="1"/>
</dbReference>
<dbReference type="SMART" id="SM00184">
    <property type="entry name" value="RING"/>
    <property type="match status" value="1"/>
</dbReference>
<dbReference type="Pfam" id="PF00569">
    <property type="entry name" value="ZZ"/>
    <property type="match status" value="1"/>
</dbReference>
<accession>A0A059A3V9</accession>
<dbReference type="Gramene" id="KCW48478">
    <property type="protein sequence ID" value="KCW48478"/>
    <property type="gene ID" value="EUGRSUZ_K02171"/>
</dbReference>
<keyword evidence="1" id="KW-0479">Metal-binding</keyword>
<feature type="region of interest" description="Disordered" evidence="5">
    <location>
        <begin position="1"/>
        <end position="39"/>
    </location>
</feature>
<protein>
    <recommendedName>
        <fullName evidence="9">ZZ-type domain-containing protein</fullName>
    </recommendedName>
</protein>
<dbReference type="GO" id="GO:0140096">
    <property type="term" value="F:catalytic activity, acting on a protein"/>
    <property type="evidence" value="ECO:0007669"/>
    <property type="project" value="UniProtKB-ARBA"/>
</dbReference>
<evidence type="ECO:0000256" key="1">
    <source>
        <dbReference type="ARBA" id="ARBA00022723"/>
    </source>
</evidence>
<dbReference type="InterPro" id="IPR000433">
    <property type="entry name" value="Znf_ZZ"/>
</dbReference>
<dbReference type="Gene3D" id="3.30.40.10">
    <property type="entry name" value="Zinc/RING finger domain, C3HC4 (zinc finger)"/>
    <property type="match status" value="1"/>
</dbReference>
<keyword evidence="2 4" id="KW-0863">Zinc-finger</keyword>
<evidence type="ECO:0000259" key="6">
    <source>
        <dbReference type="PROSITE" id="PS50089"/>
    </source>
</evidence>
<organism evidence="8">
    <name type="scientific">Eucalyptus grandis</name>
    <name type="common">Flooded gum</name>
    <dbReference type="NCBI Taxonomy" id="71139"/>
    <lineage>
        <taxon>Eukaryota</taxon>
        <taxon>Viridiplantae</taxon>
        <taxon>Streptophyta</taxon>
        <taxon>Embryophyta</taxon>
        <taxon>Tracheophyta</taxon>
        <taxon>Spermatophyta</taxon>
        <taxon>Magnoliopsida</taxon>
        <taxon>eudicotyledons</taxon>
        <taxon>Gunneridae</taxon>
        <taxon>Pentapetalae</taxon>
        <taxon>rosids</taxon>
        <taxon>malvids</taxon>
        <taxon>Myrtales</taxon>
        <taxon>Myrtaceae</taxon>
        <taxon>Myrtoideae</taxon>
        <taxon>Eucalypteae</taxon>
        <taxon>Eucalyptus</taxon>
    </lineage>
</organism>
<evidence type="ECO:0000256" key="4">
    <source>
        <dbReference type="PROSITE-ProRule" id="PRU00228"/>
    </source>
</evidence>
<dbReference type="GO" id="GO:0008270">
    <property type="term" value="F:zinc ion binding"/>
    <property type="evidence" value="ECO:0007669"/>
    <property type="project" value="UniProtKB-KW"/>
</dbReference>
<evidence type="ECO:0008006" key="9">
    <source>
        <dbReference type="Google" id="ProtNLM"/>
    </source>
</evidence>
<dbReference type="InterPro" id="IPR001841">
    <property type="entry name" value="Znf_RING"/>
</dbReference>
<dbReference type="InterPro" id="IPR043145">
    <property type="entry name" value="Znf_ZZ_sf"/>
</dbReference>
<dbReference type="PANTHER" id="PTHR15898:SF13">
    <property type="entry name" value="BIFUNCTIONAL APOPTOSIS REGULATOR"/>
    <property type="match status" value="1"/>
</dbReference>
<feature type="compositionally biased region" description="Polar residues" evidence="5">
    <location>
        <begin position="1"/>
        <end position="15"/>
    </location>
</feature>
<dbReference type="PROSITE" id="PS00518">
    <property type="entry name" value="ZF_RING_1"/>
    <property type="match status" value="1"/>
</dbReference>
<dbReference type="InterPro" id="IPR027370">
    <property type="entry name" value="Znf-RING_euk"/>
</dbReference>
<gene>
    <name evidence="8" type="ORF">EUGRSUZ_K02171</name>
</gene>
<dbReference type="Pfam" id="PF13445">
    <property type="entry name" value="zf-RING_UBOX"/>
    <property type="match status" value="1"/>
</dbReference>
<dbReference type="InterPro" id="IPR013083">
    <property type="entry name" value="Znf_RING/FYVE/PHD"/>
</dbReference>
<feature type="region of interest" description="Disordered" evidence="5">
    <location>
        <begin position="151"/>
        <end position="175"/>
    </location>
</feature>
<name>A0A059A3V9_EUCGR</name>
<feature type="domain" description="RING-type" evidence="6">
    <location>
        <begin position="77"/>
        <end position="115"/>
    </location>
</feature>